<dbReference type="Gene3D" id="3.90.180.10">
    <property type="entry name" value="Medium-chain alcohol dehydrogenases, catalytic domain"/>
    <property type="match status" value="1"/>
</dbReference>
<evidence type="ECO:0000256" key="1">
    <source>
        <dbReference type="ARBA" id="ARBA00022857"/>
    </source>
</evidence>
<dbReference type="PANTHER" id="PTHR48106">
    <property type="entry name" value="QUINONE OXIDOREDUCTASE PIG3-RELATED"/>
    <property type="match status" value="1"/>
</dbReference>
<evidence type="ECO:0000256" key="4">
    <source>
        <dbReference type="ARBA" id="ARBA00070796"/>
    </source>
</evidence>
<accession>A0A9W8A9M4</accession>
<evidence type="ECO:0000256" key="2">
    <source>
        <dbReference type="ARBA" id="ARBA00023002"/>
    </source>
</evidence>
<feature type="domain" description="Enoyl reductase (ER)" evidence="5">
    <location>
        <begin position="10"/>
        <end position="318"/>
    </location>
</feature>
<dbReference type="EMBL" id="JANBPU010000002">
    <property type="protein sequence ID" value="KAJ1922036.1"/>
    <property type="molecule type" value="Genomic_DNA"/>
</dbReference>
<dbReference type="GO" id="GO:0035925">
    <property type="term" value="F:mRNA 3'-UTR AU-rich region binding"/>
    <property type="evidence" value="ECO:0007669"/>
    <property type="project" value="TreeGrafter"/>
</dbReference>
<reference evidence="6" key="1">
    <citation type="submission" date="2022-07" db="EMBL/GenBank/DDBJ databases">
        <title>Phylogenomic reconstructions and comparative analyses of Kickxellomycotina fungi.</title>
        <authorList>
            <person name="Reynolds N.K."/>
            <person name="Stajich J.E."/>
            <person name="Barry K."/>
            <person name="Grigoriev I.V."/>
            <person name="Crous P."/>
            <person name="Smith M.E."/>
        </authorList>
    </citation>
    <scope>NUCLEOTIDE SEQUENCE</scope>
    <source>
        <strain evidence="6">NBRC 100468</strain>
    </source>
</reference>
<evidence type="ECO:0000259" key="5">
    <source>
        <dbReference type="SMART" id="SM00829"/>
    </source>
</evidence>
<evidence type="ECO:0000313" key="7">
    <source>
        <dbReference type="Proteomes" id="UP001150538"/>
    </source>
</evidence>
<evidence type="ECO:0000256" key="3">
    <source>
        <dbReference type="ARBA" id="ARBA00043088"/>
    </source>
</evidence>
<dbReference type="SMART" id="SM00829">
    <property type="entry name" value="PKS_ER"/>
    <property type="match status" value="1"/>
</dbReference>
<proteinExistence type="predicted"/>
<evidence type="ECO:0000313" key="6">
    <source>
        <dbReference type="EMBL" id="KAJ1922036.1"/>
    </source>
</evidence>
<keyword evidence="2" id="KW-0560">Oxidoreductase</keyword>
<keyword evidence="7" id="KW-1185">Reference proteome</keyword>
<gene>
    <name evidence="6" type="ORF">H4219_000383</name>
</gene>
<dbReference type="OrthoDB" id="48317at2759"/>
<dbReference type="InterPro" id="IPR036291">
    <property type="entry name" value="NAD(P)-bd_dom_sf"/>
</dbReference>
<dbReference type="InterPro" id="IPR020843">
    <property type="entry name" value="ER"/>
</dbReference>
<dbReference type="Proteomes" id="UP001150538">
    <property type="component" value="Unassembled WGS sequence"/>
</dbReference>
<dbReference type="SUPFAM" id="SSF51735">
    <property type="entry name" value="NAD(P)-binding Rossmann-fold domains"/>
    <property type="match status" value="1"/>
</dbReference>
<dbReference type="AlphaFoldDB" id="A0A9W8A9M4"/>
<dbReference type="Gene3D" id="3.40.50.720">
    <property type="entry name" value="NAD(P)-binding Rossmann-like Domain"/>
    <property type="match status" value="1"/>
</dbReference>
<dbReference type="InterPro" id="IPR013149">
    <property type="entry name" value="ADH-like_C"/>
</dbReference>
<protein>
    <recommendedName>
        <fullName evidence="4">Probable quinone oxidoreductase</fullName>
    </recommendedName>
    <alternativeName>
        <fullName evidence="3">NADPH:quinone reductase</fullName>
    </alternativeName>
</protein>
<sequence>MKSIIIQQCGGIEVLQYKDVPKPEVEPGKILVKNSYSGINFIDIYFRTGLYKDTLPLSLGKEGSGRVEAVGEGVEGFKVGDRVAYLVNSGAYSEYTLASPAKATVLPEAVSEKIGAAALLQALTAYCMTTRSYAVKKGDWVLVHAGAGGTGRLLVQICLAFGAKVIGTTSTQEKAEIIKKLGAQHVLLYDEDIPKRVKEIADGEGVHVVFDGVGKSTFQTSLQSLRRLGSLISFGNASGKVDPIDILSLTPGNLSLLRPSMFNYITTKEEFDEASKGVFDLIANGSLDINVYKEYPLEEAGKAHTDLETRKATGKVLLRI</sequence>
<name>A0A9W8A9M4_9FUNG</name>
<dbReference type="InterPro" id="IPR047618">
    <property type="entry name" value="QOR-like"/>
</dbReference>
<organism evidence="6 7">
    <name type="scientific">Mycoemilia scoparia</name>
    <dbReference type="NCBI Taxonomy" id="417184"/>
    <lineage>
        <taxon>Eukaryota</taxon>
        <taxon>Fungi</taxon>
        <taxon>Fungi incertae sedis</taxon>
        <taxon>Zoopagomycota</taxon>
        <taxon>Kickxellomycotina</taxon>
        <taxon>Kickxellomycetes</taxon>
        <taxon>Kickxellales</taxon>
        <taxon>Kickxellaceae</taxon>
        <taxon>Mycoemilia</taxon>
    </lineage>
</organism>
<dbReference type="CDD" id="cd05286">
    <property type="entry name" value="QOR2"/>
    <property type="match status" value="1"/>
</dbReference>
<dbReference type="InterPro" id="IPR011032">
    <property type="entry name" value="GroES-like_sf"/>
</dbReference>
<dbReference type="Pfam" id="PF00107">
    <property type="entry name" value="ADH_zinc_N"/>
    <property type="match status" value="1"/>
</dbReference>
<dbReference type="SUPFAM" id="SSF50129">
    <property type="entry name" value="GroES-like"/>
    <property type="match status" value="1"/>
</dbReference>
<dbReference type="FunFam" id="3.40.50.720:FF:000053">
    <property type="entry name" value="Quinone oxidoreductase 1"/>
    <property type="match status" value="1"/>
</dbReference>
<comment type="caution">
    <text evidence="6">The sequence shown here is derived from an EMBL/GenBank/DDBJ whole genome shotgun (WGS) entry which is preliminary data.</text>
</comment>
<keyword evidence="1" id="KW-0521">NADP</keyword>
<dbReference type="GO" id="GO:0070402">
    <property type="term" value="F:NADPH binding"/>
    <property type="evidence" value="ECO:0007669"/>
    <property type="project" value="TreeGrafter"/>
</dbReference>
<dbReference type="Pfam" id="PF08240">
    <property type="entry name" value="ADH_N"/>
    <property type="match status" value="1"/>
</dbReference>
<dbReference type="GO" id="GO:0005829">
    <property type="term" value="C:cytosol"/>
    <property type="evidence" value="ECO:0007669"/>
    <property type="project" value="TreeGrafter"/>
</dbReference>
<dbReference type="PANTHER" id="PTHR48106:SF13">
    <property type="entry name" value="QUINONE OXIDOREDUCTASE-RELATED"/>
    <property type="match status" value="1"/>
</dbReference>
<dbReference type="GO" id="GO:0003960">
    <property type="term" value="F:quinone reductase (NADPH) activity"/>
    <property type="evidence" value="ECO:0007669"/>
    <property type="project" value="InterPro"/>
</dbReference>
<dbReference type="InterPro" id="IPR013154">
    <property type="entry name" value="ADH-like_N"/>
</dbReference>